<proteinExistence type="predicted"/>
<name>A0AAW1RNL2_9CHLO</name>
<dbReference type="AlphaFoldDB" id="A0AAW1RNL2"/>
<evidence type="ECO:0000313" key="1">
    <source>
        <dbReference type="EMBL" id="KAK9835135.1"/>
    </source>
</evidence>
<reference evidence="1 2" key="1">
    <citation type="journal article" date="2024" name="Nat. Commun.">
        <title>Phylogenomics reveals the evolutionary origins of lichenization in chlorophyte algae.</title>
        <authorList>
            <person name="Puginier C."/>
            <person name="Libourel C."/>
            <person name="Otte J."/>
            <person name="Skaloud P."/>
            <person name="Haon M."/>
            <person name="Grisel S."/>
            <person name="Petersen M."/>
            <person name="Berrin J.G."/>
            <person name="Delaux P.M."/>
            <person name="Dal Grande F."/>
            <person name="Keller J."/>
        </authorList>
    </citation>
    <scope>NUCLEOTIDE SEQUENCE [LARGE SCALE GENOMIC DNA]</scope>
    <source>
        <strain evidence="1 2">SAG 245.80</strain>
    </source>
</reference>
<sequence length="371" mass="39225">MFGALSRTSPRTAAFTAARRVTAAAGAAAPRRHGPRPARHAAIRPAAVGRRRQRVGVLTLTRDRMGKLFFNTTFTSDVGAGNPVQSVLISVPPFINSSAVTLAVLYMNATQQAEAPVVANVNANSTSWSLTGPAAPVPGVAVSELLANLSLGRAVVNIYTANFPQPLQPMGCCNNAEVRSEGSVEPLNSAALPAGGLRQDHHGFERVPLQPADSLPYHAYLEAADPTVNTTAQGLIQLQIAPDNSSVVYNVTLGSLAPTNEIYNVSIWFGNGKTRRLGWFPYSLYSFASDRLPTPLGGLLPPTNGANFTLATGWIGRWVDTVSRATVNDPTYEYGIQQLVAGNVYVIIGTARYPQGELSGHAVLGWGAAPS</sequence>
<evidence type="ECO:0008006" key="3">
    <source>
        <dbReference type="Google" id="ProtNLM"/>
    </source>
</evidence>
<gene>
    <name evidence="1" type="ORF">WJX81_000395</name>
</gene>
<protein>
    <recommendedName>
        <fullName evidence="3">CHRD domain-containing protein</fullName>
    </recommendedName>
</protein>
<dbReference type="Proteomes" id="UP001445335">
    <property type="component" value="Unassembled WGS sequence"/>
</dbReference>
<evidence type="ECO:0000313" key="2">
    <source>
        <dbReference type="Proteomes" id="UP001445335"/>
    </source>
</evidence>
<comment type="caution">
    <text evidence="1">The sequence shown here is derived from an EMBL/GenBank/DDBJ whole genome shotgun (WGS) entry which is preliminary data.</text>
</comment>
<dbReference type="EMBL" id="JALJOU010000029">
    <property type="protein sequence ID" value="KAK9835135.1"/>
    <property type="molecule type" value="Genomic_DNA"/>
</dbReference>
<keyword evidence="2" id="KW-1185">Reference proteome</keyword>
<organism evidence="1 2">
    <name type="scientific">Elliptochloris bilobata</name>
    <dbReference type="NCBI Taxonomy" id="381761"/>
    <lineage>
        <taxon>Eukaryota</taxon>
        <taxon>Viridiplantae</taxon>
        <taxon>Chlorophyta</taxon>
        <taxon>core chlorophytes</taxon>
        <taxon>Trebouxiophyceae</taxon>
        <taxon>Trebouxiophyceae incertae sedis</taxon>
        <taxon>Elliptochloris clade</taxon>
        <taxon>Elliptochloris</taxon>
    </lineage>
</organism>
<accession>A0AAW1RNL2</accession>